<gene>
    <name evidence="3" type="ORF">CH341_05430</name>
</gene>
<feature type="transmembrane region" description="Helical" evidence="2">
    <location>
        <begin position="42"/>
        <end position="62"/>
    </location>
</feature>
<evidence type="ECO:0000256" key="1">
    <source>
        <dbReference type="SAM" id="MobiDB-lite"/>
    </source>
</evidence>
<dbReference type="OrthoDB" id="7961498at2"/>
<protein>
    <submittedName>
        <fullName evidence="3">Uncharacterized protein</fullName>
    </submittedName>
</protein>
<keyword evidence="4" id="KW-1185">Reference proteome</keyword>
<evidence type="ECO:0000313" key="3">
    <source>
        <dbReference type="EMBL" id="RAI45138.1"/>
    </source>
</evidence>
<keyword evidence="2" id="KW-0812">Transmembrane</keyword>
<keyword evidence="2" id="KW-1133">Transmembrane helix</keyword>
<feature type="compositionally biased region" description="Low complexity" evidence="1">
    <location>
        <begin position="76"/>
        <end position="93"/>
    </location>
</feature>
<accession>A0A327LBL4</accession>
<feature type="compositionally biased region" description="Basic and acidic residues" evidence="1">
    <location>
        <begin position="1"/>
        <end position="18"/>
    </location>
</feature>
<feature type="compositionally biased region" description="Low complexity" evidence="1">
    <location>
        <begin position="106"/>
        <end position="115"/>
    </location>
</feature>
<dbReference type="Proteomes" id="UP000249130">
    <property type="component" value="Unassembled WGS sequence"/>
</dbReference>
<dbReference type="EMBL" id="NPEX01000023">
    <property type="protein sequence ID" value="RAI45138.1"/>
    <property type="molecule type" value="Genomic_DNA"/>
</dbReference>
<organism evidence="3 4">
    <name type="scientific">Rhodoplanes roseus</name>
    <dbReference type="NCBI Taxonomy" id="29409"/>
    <lineage>
        <taxon>Bacteria</taxon>
        <taxon>Pseudomonadati</taxon>
        <taxon>Pseudomonadota</taxon>
        <taxon>Alphaproteobacteria</taxon>
        <taxon>Hyphomicrobiales</taxon>
        <taxon>Nitrobacteraceae</taxon>
        <taxon>Rhodoplanes</taxon>
    </lineage>
</organism>
<comment type="caution">
    <text evidence="3">The sequence shown here is derived from an EMBL/GenBank/DDBJ whole genome shotgun (WGS) entry which is preliminary data.</text>
</comment>
<proteinExistence type="predicted"/>
<dbReference type="RefSeq" id="WP_111418022.1">
    <property type="nucleotide sequence ID" value="NZ_NPEX01000023.1"/>
</dbReference>
<sequence length="125" mass="12643">MSDPQDGIRDPRLSDNRGIHNPSFAERNADPSIPGARRSGSMWAWLAGIVAAVFIIAIVYGMSSRNASDVAFDRNAPSATTGSGTSSGTLPPARSGASNVPGTTGPASERSASPSAPAPAPAPAR</sequence>
<dbReference type="AlphaFoldDB" id="A0A327LBL4"/>
<feature type="compositionally biased region" description="Pro residues" evidence="1">
    <location>
        <begin position="116"/>
        <end position="125"/>
    </location>
</feature>
<evidence type="ECO:0000313" key="4">
    <source>
        <dbReference type="Proteomes" id="UP000249130"/>
    </source>
</evidence>
<name>A0A327LBL4_9BRAD</name>
<keyword evidence="2" id="KW-0472">Membrane</keyword>
<feature type="region of interest" description="Disordered" evidence="1">
    <location>
        <begin position="73"/>
        <end position="125"/>
    </location>
</feature>
<feature type="region of interest" description="Disordered" evidence="1">
    <location>
        <begin position="1"/>
        <end position="37"/>
    </location>
</feature>
<evidence type="ECO:0000256" key="2">
    <source>
        <dbReference type="SAM" id="Phobius"/>
    </source>
</evidence>
<reference evidence="3 4" key="1">
    <citation type="submission" date="2017-07" db="EMBL/GenBank/DDBJ databases">
        <title>Draft Genome Sequences of Select Purple Nonsulfur Bacteria.</title>
        <authorList>
            <person name="Lasarre B."/>
            <person name="Mckinlay J.B."/>
        </authorList>
    </citation>
    <scope>NUCLEOTIDE SEQUENCE [LARGE SCALE GENOMIC DNA]</scope>
    <source>
        <strain evidence="3 4">DSM 5909</strain>
    </source>
</reference>